<feature type="domain" description="Protein kinase" evidence="7">
    <location>
        <begin position="24"/>
        <end position="333"/>
    </location>
</feature>
<dbReference type="GO" id="GO:0046332">
    <property type="term" value="F:SMAD binding"/>
    <property type="evidence" value="ECO:0007669"/>
    <property type="project" value="TreeGrafter"/>
</dbReference>
<sequence>MQSYLQNPPDLRPGALLQSPVHCFQLQEHLASGVYGKVIDCWNVTAQRPAVLKVLQVQNAEFFWQEEEEILQILAQHQGHRNHVVQWFHSFQISGTFIHEFEKLDISLKQYVRESPYGGLGLMEIRPIVSQMAQALHFLKGLGIMHNDLKLDNIMLVDHLRKPLCVKLIDFGLASTENCQGKEIHNQYYRAPEVFLGAPVDSAADMWALGIIAVTTFMGRMPLPGPSDEDMMRHIVETVGHCPGSVLGSGLYTEQYYGLSSSRTWEFKFPPLDPQARAIHHLDDIHKRGRLGRPFASVEVHDRLAFVDLVKQMLDPNPASRITPAAVMSHTFVSMHHLAEGDPCYHSTSVHVMNKAYGIVRNQLLLNCGAVFLPVQSVPVSAPVKRKRTETQEDDCDVASPAKKRQIQETTAAERGPDTIQANLPEPDPLKETRTSLQGDQTGTSPTAPKMELPIAREDQETTPNVRERTSTNSPNPPKRRTRTKGGGLRTLTKIVQTEASTGSKVCVCAMAAASLLQLWTHTGCDDEISNPALAASSVPKPVCTRVLDLAILLDTSL</sequence>
<evidence type="ECO:0000256" key="6">
    <source>
        <dbReference type="SAM" id="MobiDB-lite"/>
    </source>
</evidence>
<protein>
    <recommendedName>
        <fullName evidence="7">Protein kinase domain-containing protein</fullName>
    </recommendedName>
</protein>
<dbReference type="InterPro" id="IPR050494">
    <property type="entry name" value="Ser_Thr_dual-spec_kinase"/>
</dbReference>
<evidence type="ECO:0000259" key="7">
    <source>
        <dbReference type="PROSITE" id="PS50011"/>
    </source>
</evidence>
<dbReference type="GO" id="GO:0003714">
    <property type="term" value="F:transcription corepressor activity"/>
    <property type="evidence" value="ECO:0007669"/>
    <property type="project" value="TreeGrafter"/>
</dbReference>
<dbReference type="GO" id="GO:0045944">
    <property type="term" value="P:positive regulation of transcription by RNA polymerase II"/>
    <property type="evidence" value="ECO:0007669"/>
    <property type="project" value="TreeGrafter"/>
</dbReference>
<dbReference type="GO" id="GO:0007224">
    <property type="term" value="P:smoothened signaling pathway"/>
    <property type="evidence" value="ECO:0007669"/>
    <property type="project" value="TreeGrafter"/>
</dbReference>
<dbReference type="GO" id="GO:0003713">
    <property type="term" value="F:transcription coactivator activity"/>
    <property type="evidence" value="ECO:0007669"/>
    <property type="project" value="TreeGrafter"/>
</dbReference>
<dbReference type="GO" id="GO:0005737">
    <property type="term" value="C:cytoplasm"/>
    <property type="evidence" value="ECO:0007669"/>
    <property type="project" value="TreeGrafter"/>
</dbReference>
<evidence type="ECO:0000313" key="9">
    <source>
        <dbReference type="Proteomes" id="UP001497482"/>
    </source>
</evidence>
<gene>
    <name evidence="8" type="ORF">KC01_LOCUS1992</name>
</gene>
<evidence type="ECO:0000256" key="5">
    <source>
        <dbReference type="ARBA" id="ARBA00022840"/>
    </source>
</evidence>
<feature type="region of interest" description="Disordered" evidence="6">
    <location>
        <begin position="382"/>
        <end position="486"/>
    </location>
</feature>
<reference evidence="8 9" key="1">
    <citation type="submission" date="2024-04" db="EMBL/GenBank/DDBJ databases">
        <authorList>
            <person name="Waldvogel A.-M."/>
            <person name="Schoenle A."/>
        </authorList>
    </citation>
    <scope>NUCLEOTIDE SEQUENCE [LARGE SCALE GENOMIC DNA]</scope>
</reference>
<keyword evidence="2" id="KW-0808">Transferase</keyword>
<keyword evidence="4" id="KW-0418">Kinase</keyword>
<evidence type="ECO:0000256" key="4">
    <source>
        <dbReference type="ARBA" id="ARBA00022777"/>
    </source>
</evidence>
<keyword evidence="5" id="KW-0067">ATP-binding</keyword>
<evidence type="ECO:0000256" key="2">
    <source>
        <dbReference type="ARBA" id="ARBA00022679"/>
    </source>
</evidence>
<dbReference type="PANTHER" id="PTHR24058">
    <property type="entry name" value="DUAL SPECIFICITY PROTEIN KINASE"/>
    <property type="match status" value="1"/>
</dbReference>
<dbReference type="GO" id="GO:0042771">
    <property type="term" value="P:intrinsic apoptotic signaling pathway in response to DNA damage by p53 class mediator"/>
    <property type="evidence" value="ECO:0007669"/>
    <property type="project" value="TreeGrafter"/>
</dbReference>
<dbReference type="PROSITE" id="PS00108">
    <property type="entry name" value="PROTEIN_KINASE_ST"/>
    <property type="match status" value="1"/>
</dbReference>
<evidence type="ECO:0000256" key="3">
    <source>
        <dbReference type="ARBA" id="ARBA00022741"/>
    </source>
</evidence>
<evidence type="ECO:0000256" key="1">
    <source>
        <dbReference type="ARBA" id="ARBA00022527"/>
    </source>
</evidence>
<dbReference type="GO" id="GO:0005524">
    <property type="term" value="F:ATP binding"/>
    <property type="evidence" value="ECO:0007669"/>
    <property type="project" value="UniProtKB-KW"/>
</dbReference>
<name>A0AAV2IZM6_KNICA</name>
<keyword evidence="9" id="KW-1185">Reference proteome</keyword>
<dbReference type="InterPro" id="IPR000719">
    <property type="entry name" value="Prot_kinase_dom"/>
</dbReference>
<feature type="compositionally biased region" description="Polar residues" evidence="6">
    <location>
        <begin position="435"/>
        <end position="447"/>
    </location>
</feature>
<evidence type="ECO:0000313" key="8">
    <source>
        <dbReference type="EMBL" id="CAL1569571.1"/>
    </source>
</evidence>
<dbReference type="InterPro" id="IPR008271">
    <property type="entry name" value="Ser/Thr_kinase_AS"/>
</dbReference>
<dbReference type="Gene3D" id="3.30.200.20">
    <property type="entry name" value="Phosphorylase Kinase, domain 1"/>
    <property type="match status" value="1"/>
</dbReference>
<accession>A0AAV2IZM6</accession>
<keyword evidence="3" id="KW-0547">Nucleotide-binding</keyword>
<dbReference type="GO" id="GO:0016605">
    <property type="term" value="C:PML body"/>
    <property type="evidence" value="ECO:0007669"/>
    <property type="project" value="TreeGrafter"/>
</dbReference>
<dbReference type="EMBL" id="OZ035823">
    <property type="protein sequence ID" value="CAL1569571.1"/>
    <property type="molecule type" value="Genomic_DNA"/>
</dbReference>
<dbReference type="PROSITE" id="PS50011">
    <property type="entry name" value="PROTEIN_KINASE_DOM"/>
    <property type="match status" value="1"/>
</dbReference>
<feature type="compositionally biased region" description="Basic and acidic residues" evidence="6">
    <location>
        <begin position="455"/>
        <end position="470"/>
    </location>
</feature>
<dbReference type="SUPFAM" id="SSF56112">
    <property type="entry name" value="Protein kinase-like (PK-like)"/>
    <property type="match status" value="1"/>
</dbReference>
<dbReference type="Pfam" id="PF00069">
    <property type="entry name" value="Pkinase"/>
    <property type="match status" value="1"/>
</dbReference>
<dbReference type="GO" id="GO:0004674">
    <property type="term" value="F:protein serine/threonine kinase activity"/>
    <property type="evidence" value="ECO:0007669"/>
    <property type="project" value="UniProtKB-KW"/>
</dbReference>
<dbReference type="PANTHER" id="PTHR24058:SF53">
    <property type="entry name" value="HOMEODOMAIN-INTERACTING PROTEIN KINASE 2"/>
    <property type="match status" value="1"/>
</dbReference>
<dbReference type="SMART" id="SM00220">
    <property type="entry name" value="S_TKc"/>
    <property type="match status" value="1"/>
</dbReference>
<dbReference type="AlphaFoldDB" id="A0AAV2IZM6"/>
<proteinExistence type="predicted"/>
<dbReference type="InterPro" id="IPR011009">
    <property type="entry name" value="Kinase-like_dom_sf"/>
</dbReference>
<dbReference type="GO" id="GO:0004713">
    <property type="term" value="F:protein tyrosine kinase activity"/>
    <property type="evidence" value="ECO:0007669"/>
    <property type="project" value="TreeGrafter"/>
</dbReference>
<dbReference type="Proteomes" id="UP001497482">
    <property type="component" value="Chromosome 1"/>
</dbReference>
<keyword evidence="1" id="KW-0723">Serine/threonine-protein kinase</keyword>
<organism evidence="8 9">
    <name type="scientific">Knipowitschia caucasica</name>
    <name type="common">Caucasian dwarf goby</name>
    <name type="synonym">Pomatoschistus caucasicus</name>
    <dbReference type="NCBI Taxonomy" id="637954"/>
    <lineage>
        <taxon>Eukaryota</taxon>
        <taxon>Metazoa</taxon>
        <taxon>Chordata</taxon>
        <taxon>Craniata</taxon>
        <taxon>Vertebrata</taxon>
        <taxon>Euteleostomi</taxon>
        <taxon>Actinopterygii</taxon>
        <taxon>Neopterygii</taxon>
        <taxon>Teleostei</taxon>
        <taxon>Neoteleostei</taxon>
        <taxon>Acanthomorphata</taxon>
        <taxon>Gobiaria</taxon>
        <taxon>Gobiiformes</taxon>
        <taxon>Gobioidei</taxon>
        <taxon>Gobiidae</taxon>
        <taxon>Gobiinae</taxon>
        <taxon>Knipowitschia</taxon>
    </lineage>
</organism>
<dbReference type="Gene3D" id="1.10.510.10">
    <property type="entry name" value="Transferase(Phosphotransferase) domain 1"/>
    <property type="match status" value="1"/>
</dbReference>